<dbReference type="EMBL" id="QQXL01000006">
    <property type="protein sequence ID" value="RKW69848.1"/>
    <property type="molecule type" value="Genomic_DNA"/>
</dbReference>
<feature type="domain" description="ABC transporter" evidence="3">
    <location>
        <begin position="21"/>
        <end position="253"/>
    </location>
</feature>
<evidence type="ECO:0000259" key="3">
    <source>
        <dbReference type="PROSITE" id="PS50893"/>
    </source>
</evidence>
<evidence type="ECO:0000313" key="4">
    <source>
        <dbReference type="EMBL" id="RKW69848.1"/>
    </source>
</evidence>
<evidence type="ECO:0000256" key="1">
    <source>
        <dbReference type="ARBA" id="ARBA00022741"/>
    </source>
</evidence>
<dbReference type="InterPro" id="IPR003593">
    <property type="entry name" value="AAA+_ATPase"/>
</dbReference>
<keyword evidence="5" id="KW-1185">Reference proteome</keyword>
<dbReference type="InterPro" id="IPR003439">
    <property type="entry name" value="ABC_transporter-like_ATP-bd"/>
</dbReference>
<comment type="caution">
    <text evidence="4">The sequence shown here is derived from an EMBL/GenBank/DDBJ whole genome shotgun (WGS) entry which is preliminary data.</text>
</comment>
<feature type="domain" description="ABC transporter" evidence="3">
    <location>
        <begin position="258"/>
        <end position="501"/>
    </location>
</feature>
<name>A0A496PH89_9MICC</name>
<dbReference type="InterPro" id="IPR050107">
    <property type="entry name" value="ABC_carbohydrate_import_ATPase"/>
</dbReference>
<gene>
    <name evidence="4" type="ORF">DWQ67_10220</name>
</gene>
<dbReference type="GO" id="GO:0016887">
    <property type="term" value="F:ATP hydrolysis activity"/>
    <property type="evidence" value="ECO:0007669"/>
    <property type="project" value="InterPro"/>
</dbReference>
<evidence type="ECO:0000313" key="5">
    <source>
        <dbReference type="Proteomes" id="UP000273119"/>
    </source>
</evidence>
<keyword evidence="2 4" id="KW-0067">ATP-binding</keyword>
<dbReference type="Pfam" id="PF00005">
    <property type="entry name" value="ABC_tran"/>
    <property type="match status" value="2"/>
</dbReference>
<proteinExistence type="predicted"/>
<sequence length="511" mass="54477">MIPWGRDDTHHLNGGFVDTVVKAVELVVSYGKKRVLNGADLAVGRGEIVGLVGINGAGKSTLVDVLSGAKNLDTGHVVLAGERFAPESREAAQAAGVGVIEQNFAQDPAVSVAKALFRNTFRAEESHEQLRERAVELLDEAGVELDADGIVADLDRGQQALVEVTRMLAEEAQFVLMDEVAATLADHEIAVLHHVMRRLTAQGRGILYITHRMDELLSIANRVVILKDGRVMQTMAARSTSAADLTARLTASPVEPGVRPDPLRPVPAGVPAIELVGATVRGAFEGLDLAFRRGEIVAIVGAPKSGVREVLQVLGGARKLDGGSMLREGKPVQFAGLAGAEAAGIGYLPDSAPNETASDKVVDAVGAPKDLRGEIRRARRMIGLVQELRIRTTDINADVDTLSGGDQQKTALVSRFEMGHEVLALAHPTRGIDVVSRRAVFKLLRRLADSGVSVVVLTADMSEVMHWADRAVVMRDGKAILNAANQDVDEDSLVADILGHEIYSGTARRAR</sequence>
<reference evidence="4 5" key="1">
    <citation type="submission" date="2018-07" db="EMBL/GenBank/DDBJ databases">
        <title>Arthrobacter sp. nov., isolated from raw cow's milk with high bacterial count.</title>
        <authorList>
            <person name="Hahne J."/>
            <person name="Isele D."/>
            <person name="Lipski A."/>
        </authorList>
    </citation>
    <scope>NUCLEOTIDE SEQUENCE [LARGE SCALE GENOMIC DNA]</scope>
    <source>
        <strain evidence="4 5">JZ R-183</strain>
    </source>
</reference>
<dbReference type="PANTHER" id="PTHR43790">
    <property type="entry name" value="CARBOHYDRATE TRANSPORT ATP-BINDING PROTEIN MG119-RELATED"/>
    <property type="match status" value="1"/>
</dbReference>
<evidence type="ECO:0000256" key="2">
    <source>
        <dbReference type="ARBA" id="ARBA00022840"/>
    </source>
</evidence>
<dbReference type="SMART" id="SM00382">
    <property type="entry name" value="AAA"/>
    <property type="match status" value="1"/>
</dbReference>
<protein>
    <submittedName>
        <fullName evidence="4">Sugar ABC transporter ATP-binding protein</fullName>
    </submittedName>
</protein>
<dbReference type="AlphaFoldDB" id="A0A496PH89"/>
<accession>A0A496PH89</accession>
<dbReference type="PROSITE" id="PS50893">
    <property type="entry name" value="ABC_TRANSPORTER_2"/>
    <property type="match status" value="2"/>
</dbReference>
<dbReference type="PANTHER" id="PTHR43790:SF8">
    <property type="entry name" value="SUGAR ABC TRANSPORTER ATP-BINDING PROTEIN"/>
    <property type="match status" value="1"/>
</dbReference>
<dbReference type="Gene3D" id="3.40.50.300">
    <property type="entry name" value="P-loop containing nucleotide triphosphate hydrolases"/>
    <property type="match status" value="2"/>
</dbReference>
<keyword evidence="1" id="KW-0547">Nucleotide-binding</keyword>
<dbReference type="SUPFAM" id="SSF52540">
    <property type="entry name" value="P-loop containing nucleoside triphosphate hydrolases"/>
    <property type="match status" value="2"/>
</dbReference>
<organism evidence="4 5">
    <name type="scientific">Galactobacter caseinivorans</name>
    <dbReference type="NCBI Taxonomy" id="2676123"/>
    <lineage>
        <taxon>Bacteria</taxon>
        <taxon>Bacillati</taxon>
        <taxon>Actinomycetota</taxon>
        <taxon>Actinomycetes</taxon>
        <taxon>Micrococcales</taxon>
        <taxon>Micrococcaceae</taxon>
        <taxon>Galactobacter</taxon>
    </lineage>
</organism>
<dbReference type="InterPro" id="IPR027417">
    <property type="entry name" value="P-loop_NTPase"/>
</dbReference>
<dbReference type="GO" id="GO:0005524">
    <property type="term" value="F:ATP binding"/>
    <property type="evidence" value="ECO:0007669"/>
    <property type="project" value="UniProtKB-KW"/>
</dbReference>
<dbReference type="Proteomes" id="UP000273119">
    <property type="component" value="Unassembled WGS sequence"/>
</dbReference>